<dbReference type="Proteomes" id="UP001497516">
    <property type="component" value="Chromosome 8"/>
</dbReference>
<dbReference type="EMBL" id="OZ034821">
    <property type="protein sequence ID" value="CAL1409152.1"/>
    <property type="molecule type" value="Genomic_DNA"/>
</dbReference>
<evidence type="ECO:0000313" key="4">
    <source>
        <dbReference type="Proteomes" id="UP001497516"/>
    </source>
</evidence>
<proteinExistence type="predicted"/>
<evidence type="ECO:0000256" key="2">
    <source>
        <dbReference type="SAM" id="SignalP"/>
    </source>
</evidence>
<organism evidence="3 4">
    <name type="scientific">Linum trigynum</name>
    <dbReference type="NCBI Taxonomy" id="586398"/>
    <lineage>
        <taxon>Eukaryota</taxon>
        <taxon>Viridiplantae</taxon>
        <taxon>Streptophyta</taxon>
        <taxon>Embryophyta</taxon>
        <taxon>Tracheophyta</taxon>
        <taxon>Spermatophyta</taxon>
        <taxon>Magnoliopsida</taxon>
        <taxon>eudicotyledons</taxon>
        <taxon>Gunneridae</taxon>
        <taxon>Pentapetalae</taxon>
        <taxon>rosids</taxon>
        <taxon>fabids</taxon>
        <taxon>Malpighiales</taxon>
        <taxon>Linaceae</taxon>
        <taxon>Linum</taxon>
    </lineage>
</organism>
<keyword evidence="2" id="KW-0732">Signal</keyword>
<evidence type="ECO:0000313" key="3">
    <source>
        <dbReference type="EMBL" id="CAL1409152.1"/>
    </source>
</evidence>
<dbReference type="AlphaFoldDB" id="A0AAV2GFX9"/>
<evidence type="ECO:0008006" key="5">
    <source>
        <dbReference type="Google" id="ProtNLM"/>
    </source>
</evidence>
<feature type="compositionally biased region" description="Polar residues" evidence="1">
    <location>
        <begin position="70"/>
        <end position="85"/>
    </location>
</feature>
<reference evidence="3 4" key="1">
    <citation type="submission" date="2024-04" db="EMBL/GenBank/DDBJ databases">
        <authorList>
            <person name="Fracassetti M."/>
        </authorList>
    </citation>
    <scope>NUCLEOTIDE SEQUENCE [LARGE SCALE GENOMIC DNA]</scope>
</reference>
<name>A0AAV2GFX9_9ROSI</name>
<keyword evidence="4" id="KW-1185">Reference proteome</keyword>
<feature type="region of interest" description="Disordered" evidence="1">
    <location>
        <begin position="67"/>
        <end position="91"/>
    </location>
</feature>
<evidence type="ECO:0000256" key="1">
    <source>
        <dbReference type="SAM" id="MobiDB-lite"/>
    </source>
</evidence>
<accession>A0AAV2GFX9</accession>
<feature type="chain" id="PRO_5043987914" description="Plant thionin family protein" evidence="2">
    <location>
        <begin position="31"/>
        <end position="91"/>
    </location>
</feature>
<sequence length="91" mass="9902">MEGRVSKSIVMAATLVVVVIMALLVAQGDADQEKFDKCYKACMATCHMIGIDMCMTFCARKCIEGKKFSGPSTSEKQVQNITTNPVEGPHQ</sequence>
<feature type="signal peptide" evidence="2">
    <location>
        <begin position="1"/>
        <end position="30"/>
    </location>
</feature>
<protein>
    <recommendedName>
        <fullName evidence="5">Plant thionin family protein</fullName>
    </recommendedName>
</protein>
<gene>
    <name evidence="3" type="ORF">LTRI10_LOCUS48676</name>
</gene>